<dbReference type="EMBL" id="CP003537">
    <property type="protein sequence ID" value="AGH95546.1"/>
    <property type="molecule type" value="Genomic_DNA"/>
</dbReference>
<reference evidence="3 4" key="1">
    <citation type="journal article" date="2013" name="ISME J.">
        <title>By their genes ye shall know them: genomic signatures of predatory bacteria.</title>
        <authorList>
            <person name="Pasternak Z."/>
            <person name="Pietrokovski S."/>
            <person name="Rotem O."/>
            <person name="Gophna U."/>
            <person name="Lurie-Weinberger M.N."/>
            <person name="Jurkevitch E."/>
        </authorList>
    </citation>
    <scope>NUCLEOTIDE SEQUENCE [LARGE SCALE GENOMIC DNA]</scope>
    <source>
        <strain evidence="3 4">JSS</strain>
    </source>
</reference>
<dbReference type="KEGG" id="bex:A11Q_1330"/>
<feature type="domain" description="PilZ" evidence="1">
    <location>
        <begin position="154"/>
        <end position="250"/>
    </location>
</feature>
<evidence type="ECO:0000313" key="4">
    <source>
        <dbReference type="Proteomes" id="UP000012040"/>
    </source>
</evidence>
<protein>
    <submittedName>
        <fullName evidence="3">Uncharacterized protein</fullName>
    </submittedName>
</protein>
<proteinExistence type="predicted"/>
<dbReference type="OrthoDB" id="5290913at2"/>
<dbReference type="STRING" id="1184267.A11Q_1330"/>
<dbReference type="HOGENOM" id="CLU_1217890_0_0_7"/>
<dbReference type="Gene3D" id="2.40.10.220">
    <property type="entry name" value="predicted glycosyltransferase like domains"/>
    <property type="match status" value="1"/>
</dbReference>
<evidence type="ECO:0000259" key="2">
    <source>
        <dbReference type="Pfam" id="PF14237"/>
    </source>
</evidence>
<dbReference type="InterPro" id="IPR009875">
    <property type="entry name" value="PilZ_domain"/>
</dbReference>
<evidence type="ECO:0000259" key="1">
    <source>
        <dbReference type="Pfam" id="PF07238"/>
    </source>
</evidence>
<keyword evidence="4" id="KW-1185">Reference proteome</keyword>
<dbReference type="RefSeq" id="WP_015470036.1">
    <property type="nucleotide sequence ID" value="NC_020813.1"/>
</dbReference>
<organism evidence="3 4">
    <name type="scientific">Pseudobdellovibrio exovorus JSS</name>
    <dbReference type="NCBI Taxonomy" id="1184267"/>
    <lineage>
        <taxon>Bacteria</taxon>
        <taxon>Pseudomonadati</taxon>
        <taxon>Bdellovibrionota</taxon>
        <taxon>Bdellovibrionia</taxon>
        <taxon>Bdellovibrionales</taxon>
        <taxon>Pseudobdellovibrionaceae</taxon>
        <taxon>Pseudobdellovibrio</taxon>
    </lineage>
</organism>
<sequence length="260" mass="29135">MSDAKWFIQLHGQIQGPLNQSDFENTVSGLNDEIAHSAMVWRKGFSQWVKANEWTIEDQRNSLLGAKSGVSKPAEQDGDGDLFEKTFGQSFTEGEFYRVQLNYVDQPLMSKEELLTFIAKQPDVSAISIQDPKSKEWKEVYVFADIVEKLGLSRRKQARVPILAQFAGKSNKSEDVSYRVITISQGGMGFTENFDLQIGDEVEGQISSPHFFQPVQVKAEVIYAGQDGYVGLKFSQLTDEAKTAIIDYIKKFGKNSANTP</sequence>
<name>M4VC02_9BACT</name>
<evidence type="ECO:0000313" key="3">
    <source>
        <dbReference type="EMBL" id="AGH95546.1"/>
    </source>
</evidence>
<dbReference type="InterPro" id="IPR025640">
    <property type="entry name" value="GYF_2"/>
</dbReference>
<dbReference type="Proteomes" id="UP000012040">
    <property type="component" value="Chromosome"/>
</dbReference>
<feature type="domain" description="GYF" evidence="2">
    <location>
        <begin position="6"/>
        <end position="53"/>
    </location>
</feature>
<dbReference type="Pfam" id="PF14237">
    <property type="entry name" value="GYF_2"/>
    <property type="match status" value="1"/>
</dbReference>
<dbReference type="Pfam" id="PF07238">
    <property type="entry name" value="PilZ"/>
    <property type="match status" value="1"/>
</dbReference>
<dbReference type="GO" id="GO:0035438">
    <property type="term" value="F:cyclic-di-GMP binding"/>
    <property type="evidence" value="ECO:0007669"/>
    <property type="project" value="InterPro"/>
</dbReference>
<gene>
    <name evidence="3" type="ORF">A11Q_1330</name>
</gene>
<dbReference type="eggNOG" id="ENOG5032DTG">
    <property type="taxonomic scope" value="Bacteria"/>
</dbReference>
<dbReference type="PATRIC" id="fig|1184267.3.peg.1348"/>
<accession>M4VC02</accession>
<dbReference type="AlphaFoldDB" id="M4VC02"/>